<feature type="compositionally biased region" description="Basic and acidic residues" evidence="1">
    <location>
        <begin position="828"/>
        <end position="844"/>
    </location>
</feature>
<sequence length="929" mass="103847">MGNTQSTQPSTFQKRPRHSNRLSKTPTNYAGNRLRTTWDQELFFESPPLSSDSPYSPYSPHSPHSPWLGSQPVHSPEPRRPINEILAVEPPSPASLHPSHGSGSQSAGDDGRARSNFGEMMGEFKRRMSRSGSRTRDAWLSHTHTQDLDVLDARFCPHFPTGGGNTQMQEPDRPFGLGVSTRDGFPPAETHRFPSIRRLSLYNPGKSTRSPKNLLQTIFSPRNTEQDGPAFSYWGRDRHVPMRRTSADTFFLYEMTRSSPLRASTPSDLEYSHLGRLKLGSLRVVNGSASPAPSERVTVSMRRQSFSDMKSVRLDHRNSSDLLRSRSRDWIDAYSAPNLPQTSYDQSSHLESSPNRLRTPRIDRSKSPLRSEYGGQLETPSNAKYNDDLPTFRLSWPKNPETFLGIPSIPGSMKDQPLGLRKSTSPEPNNESSQVVLTNSSANEFNDDLFDNENAELVVAENHEVVQRKSHNGLNRGGPMVTSTRNDTSVVRGRKTCPLTKADSGYSSASSNKSLQHHKLALTKRGGGEYDATAGQPNAITSGATKAIEECNESNTSRPTSRRRSLSETPPPVPRKDTPPILRTLNLHQYHSKIEKLAQVQSPPAQANASFSQRMGHTTSLSHDPSMLIPLTTPILSPTPVDRGFRSFLTDNAPETEQNSWLWSPDPSQYTPLQDFETKNSAPIHNQTNENTTAIQRSTSSVHTQKSADLAHFSHPHPLQAHSLDRPQSMVNLDKVDCTADAEPDICPRQPQYQQQEESQGCVRGSFFRHRSRSKKRNTTPDDRTGFFGHRWTGPKPTINPTQVLTRDAAPTIATKSVRHNRTLPNTRLDHDLPPIPSHEQEHESVRLDLITSSRCANSSCDNTSSRNKRRSNDISNDNDNNDREHIQPPSIFTGPFPLQNSGMFVKPKRKFAPGVERRRDPFFCVGLP</sequence>
<feature type="region of interest" description="Disordered" evidence="1">
    <location>
        <begin position="1"/>
        <end position="116"/>
    </location>
</feature>
<proteinExistence type="predicted"/>
<evidence type="ECO:0000256" key="1">
    <source>
        <dbReference type="SAM" id="MobiDB-lite"/>
    </source>
</evidence>
<feature type="region of interest" description="Disordered" evidence="1">
    <location>
        <begin position="683"/>
        <end position="707"/>
    </location>
</feature>
<feature type="region of interest" description="Disordered" evidence="1">
    <location>
        <begin position="857"/>
        <end position="900"/>
    </location>
</feature>
<protein>
    <submittedName>
        <fullName evidence="2">Uncharacterized protein</fullName>
    </submittedName>
</protein>
<comment type="caution">
    <text evidence="2">The sequence shown here is derived from an EMBL/GenBank/DDBJ whole genome shotgun (WGS) entry which is preliminary data.</text>
</comment>
<dbReference type="OrthoDB" id="5341904at2759"/>
<keyword evidence="3" id="KW-1185">Reference proteome</keyword>
<feature type="compositionally biased region" description="Polar residues" evidence="1">
    <location>
        <begin position="22"/>
        <end position="39"/>
    </location>
</feature>
<dbReference type="Proteomes" id="UP000091918">
    <property type="component" value="Unassembled WGS sequence"/>
</dbReference>
<feature type="region of interest" description="Disordered" evidence="1">
    <location>
        <begin position="407"/>
        <end position="435"/>
    </location>
</feature>
<feature type="region of interest" description="Disordered" evidence="1">
    <location>
        <begin position="470"/>
        <end position="490"/>
    </location>
</feature>
<feature type="compositionally biased region" description="Low complexity" evidence="1">
    <location>
        <begin position="46"/>
        <end position="66"/>
    </location>
</feature>
<reference evidence="2 3" key="1">
    <citation type="submission" date="2015-07" db="EMBL/GenBank/DDBJ databases">
        <title>Emmonsia species relationships and genome sequence.</title>
        <authorList>
            <person name="Cuomo C.A."/>
            <person name="Schwartz I.S."/>
            <person name="Kenyon C."/>
            <person name="de Hoog G.S."/>
            <person name="Govender N.P."/>
            <person name="Botha A."/>
            <person name="Moreno L."/>
            <person name="de Vries M."/>
            <person name="Munoz J.F."/>
            <person name="Stielow J.B."/>
        </authorList>
    </citation>
    <scope>NUCLEOTIDE SEQUENCE [LARGE SCALE GENOMIC DNA]</scope>
    <source>
        <strain evidence="2 3">CBS 136260</strain>
    </source>
</reference>
<name>A0A1B7NQD1_9EURO</name>
<feature type="compositionally biased region" description="Polar residues" evidence="1">
    <location>
        <begin position="338"/>
        <end position="356"/>
    </location>
</feature>
<feature type="compositionally biased region" description="Polar residues" evidence="1">
    <location>
        <begin position="1"/>
        <end position="13"/>
    </location>
</feature>
<feature type="compositionally biased region" description="Low complexity" evidence="1">
    <location>
        <begin position="750"/>
        <end position="766"/>
    </location>
</feature>
<dbReference type="AlphaFoldDB" id="A0A1B7NQD1"/>
<evidence type="ECO:0000313" key="3">
    <source>
        <dbReference type="Proteomes" id="UP000091918"/>
    </source>
</evidence>
<feature type="region of interest" description="Disordered" evidence="1">
    <location>
        <begin position="750"/>
        <end position="844"/>
    </location>
</feature>
<organism evidence="2 3">
    <name type="scientific">Emergomyces africanus</name>
    <dbReference type="NCBI Taxonomy" id="1955775"/>
    <lineage>
        <taxon>Eukaryota</taxon>
        <taxon>Fungi</taxon>
        <taxon>Dikarya</taxon>
        <taxon>Ascomycota</taxon>
        <taxon>Pezizomycotina</taxon>
        <taxon>Eurotiomycetes</taxon>
        <taxon>Eurotiomycetidae</taxon>
        <taxon>Onygenales</taxon>
        <taxon>Ajellomycetaceae</taxon>
        <taxon>Emergomyces</taxon>
    </lineage>
</organism>
<feature type="region of interest" description="Disordered" evidence="1">
    <location>
        <begin position="336"/>
        <end position="386"/>
    </location>
</feature>
<feature type="region of interest" description="Disordered" evidence="1">
    <location>
        <begin position="550"/>
        <end position="580"/>
    </location>
</feature>
<dbReference type="EMBL" id="LGUA01001191">
    <property type="protein sequence ID" value="OAX79032.1"/>
    <property type="molecule type" value="Genomic_DNA"/>
</dbReference>
<accession>A0A1B7NQD1</accession>
<feature type="compositionally biased region" description="Polar residues" evidence="1">
    <location>
        <begin position="422"/>
        <end position="435"/>
    </location>
</feature>
<evidence type="ECO:0000313" key="2">
    <source>
        <dbReference type="EMBL" id="OAX79032.1"/>
    </source>
</evidence>
<feature type="compositionally biased region" description="Basic residues" evidence="1">
    <location>
        <begin position="767"/>
        <end position="778"/>
    </location>
</feature>
<gene>
    <name evidence="2" type="ORF">ACJ72_06650</name>
</gene>